<feature type="transmembrane region" description="Helical" evidence="1">
    <location>
        <begin position="34"/>
        <end position="50"/>
    </location>
</feature>
<dbReference type="NCBIfam" id="NF037970">
    <property type="entry name" value="vanZ_1"/>
    <property type="match status" value="1"/>
</dbReference>
<feature type="domain" description="VanZ-like" evidence="2">
    <location>
        <begin position="41"/>
        <end position="104"/>
    </location>
</feature>
<name>A0A1G8AR78_9HYPH</name>
<evidence type="ECO:0000256" key="1">
    <source>
        <dbReference type="SAM" id="Phobius"/>
    </source>
</evidence>
<evidence type="ECO:0000313" key="3">
    <source>
        <dbReference type="EMBL" id="SDH23562.1"/>
    </source>
</evidence>
<sequence length="117" mass="12909">MPRYFVGALLALIAVGSLLPGTLRIPSPFLTTTEHLLAYAFATFVIVATVNRTWLRILAVPSMAILACVFEMIQIIVPGRRGDWDDVVFGICGVIIGGVLAGLWRASLWAWLRLRNR</sequence>
<evidence type="ECO:0000313" key="4">
    <source>
        <dbReference type="Proteomes" id="UP000199495"/>
    </source>
</evidence>
<evidence type="ECO:0000259" key="2">
    <source>
        <dbReference type="Pfam" id="PF04892"/>
    </source>
</evidence>
<dbReference type="Proteomes" id="UP000199495">
    <property type="component" value="Unassembled WGS sequence"/>
</dbReference>
<proteinExistence type="predicted"/>
<dbReference type="RefSeq" id="WP_090600470.1">
    <property type="nucleotide sequence ID" value="NZ_FNCS01000038.1"/>
</dbReference>
<dbReference type="AlphaFoldDB" id="A0A1G8AR78"/>
<feature type="transmembrane region" description="Helical" evidence="1">
    <location>
        <begin position="57"/>
        <end position="76"/>
    </location>
</feature>
<reference evidence="3 4" key="1">
    <citation type="submission" date="2016-10" db="EMBL/GenBank/DDBJ databases">
        <authorList>
            <person name="de Groot N.N."/>
        </authorList>
    </citation>
    <scope>NUCLEOTIDE SEQUENCE [LARGE SCALE GENOMIC DNA]</scope>
    <source>
        <strain evidence="3 4">CGMCC 1.10267</strain>
    </source>
</reference>
<keyword evidence="4" id="KW-1185">Reference proteome</keyword>
<keyword evidence="1" id="KW-1133">Transmembrane helix</keyword>
<keyword evidence="1" id="KW-0472">Membrane</keyword>
<keyword evidence="1" id="KW-0812">Transmembrane</keyword>
<dbReference type="InterPro" id="IPR006976">
    <property type="entry name" value="VanZ-like"/>
</dbReference>
<organism evidence="3 4">
    <name type="scientific">Pelagibacterium luteolum</name>
    <dbReference type="NCBI Taxonomy" id="440168"/>
    <lineage>
        <taxon>Bacteria</taxon>
        <taxon>Pseudomonadati</taxon>
        <taxon>Pseudomonadota</taxon>
        <taxon>Alphaproteobacteria</taxon>
        <taxon>Hyphomicrobiales</taxon>
        <taxon>Devosiaceae</taxon>
        <taxon>Pelagibacterium</taxon>
    </lineage>
</organism>
<feature type="transmembrane region" description="Helical" evidence="1">
    <location>
        <begin position="88"/>
        <end position="112"/>
    </location>
</feature>
<dbReference type="Pfam" id="PF04892">
    <property type="entry name" value="VanZ"/>
    <property type="match status" value="1"/>
</dbReference>
<accession>A0A1G8AR78</accession>
<dbReference type="EMBL" id="FNCS01000038">
    <property type="protein sequence ID" value="SDH23562.1"/>
    <property type="molecule type" value="Genomic_DNA"/>
</dbReference>
<protein>
    <submittedName>
        <fullName evidence="3">VanZ like family protein</fullName>
    </submittedName>
</protein>
<gene>
    <name evidence="3" type="ORF">SAMN04487974_1386</name>
</gene>